<dbReference type="GO" id="GO:0042102">
    <property type="term" value="P:positive regulation of T cell proliferation"/>
    <property type="evidence" value="ECO:0007669"/>
    <property type="project" value="TreeGrafter"/>
</dbReference>
<gene>
    <name evidence="14" type="ORF">AALO_G00280970</name>
</gene>
<evidence type="ECO:0000256" key="3">
    <source>
        <dbReference type="ARBA" id="ARBA00022692"/>
    </source>
</evidence>
<dbReference type="GO" id="GO:0006955">
    <property type="term" value="P:immune response"/>
    <property type="evidence" value="ECO:0007669"/>
    <property type="project" value="TreeGrafter"/>
</dbReference>
<dbReference type="InterPro" id="IPR051713">
    <property type="entry name" value="T-cell_Activation_Regulation"/>
</dbReference>
<feature type="transmembrane region" description="Helical" evidence="11">
    <location>
        <begin position="231"/>
        <end position="249"/>
    </location>
</feature>
<evidence type="ECO:0000256" key="2">
    <source>
        <dbReference type="ARBA" id="ARBA00022475"/>
    </source>
</evidence>
<evidence type="ECO:0000256" key="8">
    <source>
        <dbReference type="ARBA" id="ARBA00023170"/>
    </source>
</evidence>
<comment type="subcellular location">
    <subcellularLocation>
        <location evidence="1">Cell membrane</location>
        <topology evidence="1">Single-pass type I membrane protein</topology>
    </subcellularLocation>
</comment>
<evidence type="ECO:0000256" key="7">
    <source>
        <dbReference type="ARBA" id="ARBA00023157"/>
    </source>
</evidence>
<sequence>MQTLIVLCLIQASLQCMFSSDANNTFDAALHDNVILFWNISFKLDPKSDLVVHIQKSEDSSVDIVRLDQKGLKIFPTFVGRVQLLQNSFPNKVVALKMDNVSIQDTGEYKCYASMPLYINQGQCHLKVRAPWNPVQKSNVSMGSGVYTLRCEAKGYPLGTHTWTDGHGKKLTDQAKFTTSITSEQLIHIYSQLNVTISTRSNYTCTFSDDRGVSQSATFVFPDKDKSRHHYWLIPAIGGLVVVLVVLNLKHQCLHTSSLQQQEPRKPSRGGHGGVKWVGECSESVNNKLDSVPPPRSPYKLITEWSTDF</sequence>
<comment type="caution">
    <text evidence="14">The sequence shown here is derived from an EMBL/GenBank/DDBJ whole genome shotgun (WGS) entry which is preliminary data.</text>
</comment>
<evidence type="ECO:0000256" key="6">
    <source>
        <dbReference type="ARBA" id="ARBA00023136"/>
    </source>
</evidence>
<evidence type="ECO:0000256" key="11">
    <source>
        <dbReference type="SAM" id="Phobius"/>
    </source>
</evidence>
<feature type="chain" id="PRO_5043775572" description="Ig-like domain-containing protein" evidence="12">
    <location>
        <begin position="23"/>
        <end position="309"/>
    </location>
</feature>
<protein>
    <recommendedName>
        <fullName evidence="13">Ig-like domain-containing protein</fullName>
    </recommendedName>
</protein>
<evidence type="ECO:0000256" key="1">
    <source>
        <dbReference type="ARBA" id="ARBA00004251"/>
    </source>
</evidence>
<evidence type="ECO:0000313" key="14">
    <source>
        <dbReference type="EMBL" id="KAG5262965.1"/>
    </source>
</evidence>
<dbReference type="SUPFAM" id="SSF48726">
    <property type="entry name" value="Immunoglobulin"/>
    <property type="match status" value="2"/>
</dbReference>
<keyword evidence="6 11" id="KW-0472">Membrane</keyword>
<evidence type="ECO:0000256" key="10">
    <source>
        <dbReference type="ARBA" id="ARBA00023319"/>
    </source>
</evidence>
<keyword evidence="8" id="KW-0675">Receptor</keyword>
<keyword evidence="10" id="KW-0393">Immunoglobulin domain</keyword>
<keyword evidence="15" id="KW-1185">Reference proteome</keyword>
<keyword evidence="5 11" id="KW-1133">Transmembrane helix</keyword>
<organism evidence="14 15">
    <name type="scientific">Alosa alosa</name>
    <name type="common">allis shad</name>
    <dbReference type="NCBI Taxonomy" id="278164"/>
    <lineage>
        <taxon>Eukaryota</taxon>
        <taxon>Metazoa</taxon>
        <taxon>Chordata</taxon>
        <taxon>Craniata</taxon>
        <taxon>Vertebrata</taxon>
        <taxon>Euteleostomi</taxon>
        <taxon>Actinopterygii</taxon>
        <taxon>Neopterygii</taxon>
        <taxon>Teleostei</taxon>
        <taxon>Clupei</taxon>
        <taxon>Clupeiformes</taxon>
        <taxon>Clupeoidei</taxon>
        <taxon>Clupeidae</taxon>
        <taxon>Alosa</taxon>
    </lineage>
</organism>
<keyword evidence="3 11" id="KW-0812">Transmembrane</keyword>
<dbReference type="PANTHER" id="PTHR25466:SF3">
    <property type="entry name" value="PROGRAMMED CELL DEATH 1 LIGAND 1"/>
    <property type="match status" value="1"/>
</dbReference>
<dbReference type="Proteomes" id="UP000823561">
    <property type="component" value="Chromosome 22"/>
</dbReference>
<dbReference type="AlphaFoldDB" id="A0AAV6FJV7"/>
<dbReference type="GO" id="GO:0009897">
    <property type="term" value="C:external side of plasma membrane"/>
    <property type="evidence" value="ECO:0007669"/>
    <property type="project" value="TreeGrafter"/>
</dbReference>
<dbReference type="GO" id="GO:0042130">
    <property type="term" value="P:negative regulation of T cell proliferation"/>
    <property type="evidence" value="ECO:0007669"/>
    <property type="project" value="TreeGrafter"/>
</dbReference>
<feature type="domain" description="Ig-like" evidence="13">
    <location>
        <begin position="116"/>
        <end position="220"/>
    </location>
</feature>
<evidence type="ECO:0000256" key="5">
    <source>
        <dbReference type="ARBA" id="ARBA00022989"/>
    </source>
</evidence>
<dbReference type="InterPro" id="IPR013783">
    <property type="entry name" value="Ig-like_fold"/>
</dbReference>
<dbReference type="EMBL" id="JADWDJ010000022">
    <property type="protein sequence ID" value="KAG5262965.1"/>
    <property type="molecule type" value="Genomic_DNA"/>
</dbReference>
<evidence type="ECO:0000256" key="9">
    <source>
        <dbReference type="ARBA" id="ARBA00023180"/>
    </source>
</evidence>
<dbReference type="PROSITE" id="PS50835">
    <property type="entry name" value="IG_LIKE"/>
    <property type="match status" value="1"/>
</dbReference>
<keyword evidence="7" id="KW-1015">Disulfide bond</keyword>
<evidence type="ECO:0000256" key="4">
    <source>
        <dbReference type="ARBA" id="ARBA00022729"/>
    </source>
</evidence>
<feature type="signal peptide" evidence="12">
    <location>
        <begin position="1"/>
        <end position="22"/>
    </location>
</feature>
<evidence type="ECO:0000259" key="13">
    <source>
        <dbReference type="PROSITE" id="PS50835"/>
    </source>
</evidence>
<dbReference type="InterPro" id="IPR036179">
    <property type="entry name" value="Ig-like_dom_sf"/>
</dbReference>
<dbReference type="PANTHER" id="PTHR25466">
    <property type="entry name" value="T-LYMPHOCYTE ACTIVATION ANTIGEN"/>
    <property type="match status" value="1"/>
</dbReference>
<reference evidence="14" key="1">
    <citation type="submission" date="2020-10" db="EMBL/GenBank/DDBJ databases">
        <title>Chromosome-scale genome assembly of the Allis shad, Alosa alosa.</title>
        <authorList>
            <person name="Margot Z."/>
            <person name="Christophe K."/>
            <person name="Cabau C."/>
            <person name="Louis A."/>
            <person name="Berthelot C."/>
            <person name="Parey E."/>
            <person name="Roest Crollius H."/>
            <person name="Montfort J."/>
            <person name="Robinson-Rechavi M."/>
            <person name="Bucao C."/>
            <person name="Bouchez O."/>
            <person name="Gislard M."/>
            <person name="Lluch J."/>
            <person name="Milhes M."/>
            <person name="Lampietro C."/>
            <person name="Lopez Roques C."/>
            <person name="Donnadieu C."/>
            <person name="Braasch I."/>
            <person name="Desvignes T."/>
            <person name="Postlethwait J."/>
            <person name="Bobe J."/>
            <person name="Guiguen Y."/>
        </authorList>
    </citation>
    <scope>NUCLEOTIDE SEQUENCE</scope>
    <source>
        <strain evidence="14">M-15738</strain>
        <tissue evidence="14">Blood</tissue>
    </source>
</reference>
<dbReference type="GO" id="GO:0031295">
    <property type="term" value="P:T cell costimulation"/>
    <property type="evidence" value="ECO:0007669"/>
    <property type="project" value="TreeGrafter"/>
</dbReference>
<dbReference type="Gene3D" id="2.60.40.10">
    <property type="entry name" value="Immunoglobulins"/>
    <property type="match status" value="2"/>
</dbReference>
<dbReference type="GO" id="GO:0071222">
    <property type="term" value="P:cellular response to lipopolysaccharide"/>
    <property type="evidence" value="ECO:0007669"/>
    <property type="project" value="TreeGrafter"/>
</dbReference>
<keyword evidence="4 12" id="KW-0732">Signal</keyword>
<keyword evidence="9" id="KW-0325">Glycoprotein</keyword>
<dbReference type="InterPro" id="IPR007110">
    <property type="entry name" value="Ig-like_dom"/>
</dbReference>
<evidence type="ECO:0000256" key="12">
    <source>
        <dbReference type="SAM" id="SignalP"/>
    </source>
</evidence>
<keyword evidence="2" id="KW-1003">Cell membrane</keyword>
<proteinExistence type="predicted"/>
<evidence type="ECO:0000313" key="15">
    <source>
        <dbReference type="Proteomes" id="UP000823561"/>
    </source>
</evidence>
<accession>A0AAV6FJV7</accession>
<dbReference type="GO" id="GO:0007166">
    <property type="term" value="P:cell surface receptor signaling pathway"/>
    <property type="evidence" value="ECO:0007669"/>
    <property type="project" value="TreeGrafter"/>
</dbReference>
<name>A0AAV6FJV7_9TELE</name>